<comment type="similarity">
    <text evidence="2 3">Belongs to the small heat shock protein (HSP20) family.</text>
</comment>
<name>A0A183D5T8_9BILA</name>
<dbReference type="PROSITE" id="PS01031">
    <property type="entry name" value="SHSP"/>
    <property type="match status" value="1"/>
</dbReference>
<dbReference type="GO" id="GO:0042026">
    <property type="term" value="P:protein refolding"/>
    <property type="evidence" value="ECO:0007669"/>
    <property type="project" value="TreeGrafter"/>
</dbReference>
<evidence type="ECO:0000256" key="2">
    <source>
        <dbReference type="PROSITE-ProRule" id="PRU00285"/>
    </source>
</evidence>
<evidence type="ECO:0000256" key="4">
    <source>
        <dbReference type="SAM" id="MobiDB-lite"/>
    </source>
</evidence>
<accession>A0A183D5T8</accession>
<keyword evidence="7" id="KW-1185">Reference proteome</keyword>
<dbReference type="GO" id="GO:0005634">
    <property type="term" value="C:nucleus"/>
    <property type="evidence" value="ECO:0007669"/>
    <property type="project" value="TreeGrafter"/>
</dbReference>
<dbReference type="Gene3D" id="2.60.40.790">
    <property type="match status" value="1"/>
</dbReference>
<evidence type="ECO:0000256" key="1">
    <source>
        <dbReference type="ARBA" id="ARBA00023016"/>
    </source>
</evidence>
<dbReference type="GO" id="GO:0009408">
    <property type="term" value="P:response to heat"/>
    <property type="evidence" value="ECO:0007669"/>
    <property type="project" value="TreeGrafter"/>
</dbReference>
<evidence type="ECO:0000313" key="8">
    <source>
        <dbReference type="WBParaSite" id="GPUH_0000408601-mRNA-1"/>
    </source>
</evidence>
<feature type="domain" description="SHSP" evidence="5">
    <location>
        <begin position="48"/>
        <end position="159"/>
    </location>
</feature>
<dbReference type="Pfam" id="PF00011">
    <property type="entry name" value="HSP20"/>
    <property type="match status" value="1"/>
</dbReference>
<evidence type="ECO:0000313" key="7">
    <source>
        <dbReference type="Proteomes" id="UP000271098"/>
    </source>
</evidence>
<dbReference type="PANTHER" id="PTHR45640">
    <property type="entry name" value="HEAT SHOCK PROTEIN HSP-12.2-RELATED"/>
    <property type="match status" value="1"/>
</dbReference>
<dbReference type="InterPro" id="IPR001436">
    <property type="entry name" value="Alpha-crystallin/sHSP_animal"/>
</dbReference>
<dbReference type="AlphaFoldDB" id="A0A183D5T8"/>
<dbReference type="OrthoDB" id="1431247at2759"/>
<dbReference type="CDD" id="cd06526">
    <property type="entry name" value="metazoan_ACD"/>
    <property type="match status" value="1"/>
</dbReference>
<proteinExistence type="inferred from homology"/>
<dbReference type="PRINTS" id="PR00299">
    <property type="entry name" value="ACRYSTALLIN"/>
</dbReference>
<sequence>MSLFRYHSPRDCFLTSPMERFLANALDNALAERPLHSVAPYWLNQPLLNECNIGNSVGKVINDSEKFLVQVDVAQFHPKDLSVSVREQELVIEGHHEERGDQRGYGSIERHFVRKYALPEEVQPESIESHLSDNGVLTVLAKKRAIGAPPSRNIPIRAAPKAKGADGDHTEETAQK</sequence>
<feature type="region of interest" description="Disordered" evidence="4">
    <location>
        <begin position="149"/>
        <end position="176"/>
    </location>
</feature>
<reference evidence="6 7" key="2">
    <citation type="submission" date="2018-11" db="EMBL/GenBank/DDBJ databases">
        <authorList>
            <consortium name="Pathogen Informatics"/>
        </authorList>
    </citation>
    <scope>NUCLEOTIDE SEQUENCE [LARGE SCALE GENOMIC DNA]</scope>
</reference>
<evidence type="ECO:0000313" key="6">
    <source>
        <dbReference type="EMBL" id="VDK42389.1"/>
    </source>
</evidence>
<feature type="compositionally biased region" description="Basic and acidic residues" evidence="4">
    <location>
        <begin position="163"/>
        <end position="176"/>
    </location>
</feature>
<protein>
    <submittedName>
        <fullName evidence="8">SHSP domain-containing protein</fullName>
    </submittedName>
</protein>
<dbReference type="Proteomes" id="UP000271098">
    <property type="component" value="Unassembled WGS sequence"/>
</dbReference>
<evidence type="ECO:0000259" key="5">
    <source>
        <dbReference type="PROSITE" id="PS01031"/>
    </source>
</evidence>
<dbReference type="EMBL" id="UYRT01007419">
    <property type="protein sequence ID" value="VDK42389.1"/>
    <property type="molecule type" value="Genomic_DNA"/>
</dbReference>
<dbReference type="InterPro" id="IPR002068">
    <property type="entry name" value="A-crystallin/Hsp20_dom"/>
</dbReference>
<keyword evidence="1" id="KW-0346">Stress response</keyword>
<evidence type="ECO:0000256" key="3">
    <source>
        <dbReference type="RuleBase" id="RU003616"/>
    </source>
</evidence>
<dbReference type="WBParaSite" id="GPUH_0000408601-mRNA-1">
    <property type="protein sequence ID" value="GPUH_0000408601-mRNA-1"/>
    <property type="gene ID" value="GPUH_0000408601"/>
</dbReference>
<reference evidence="8" key="1">
    <citation type="submission" date="2016-06" db="UniProtKB">
        <authorList>
            <consortium name="WormBaseParasite"/>
        </authorList>
    </citation>
    <scope>IDENTIFICATION</scope>
</reference>
<dbReference type="GO" id="GO:0005737">
    <property type="term" value="C:cytoplasm"/>
    <property type="evidence" value="ECO:0007669"/>
    <property type="project" value="TreeGrafter"/>
</dbReference>
<organism evidence="8">
    <name type="scientific">Gongylonema pulchrum</name>
    <dbReference type="NCBI Taxonomy" id="637853"/>
    <lineage>
        <taxon>Eukaryota</taxon>
        <taxon>Metazoa</taxon>
        <taxon>Ecdysozoa</taxon>
        <taxon>Nematoda</taxon>
        <taxon>Chromadorea</taxon>
        <taxon>Rhabditida</taxon>
        <taxon>Spirurina</taxon>
        <taxon>Spiruromorpha</taxon>
        <taxon>Spiruroidea</taxon>
        <taxon>Gongylonematidae</taxon>
        <taxon>Gongylonema</taxon>
    </lineage>
</organism>
<dbReference type="GO" id="GO:0051082">
    <property type="term" value="F:unfolded protein binding"/>
    <property type="evidence" value="ECO:0007669"/>
    <property type="project" value="TreeGrafter"/>
</dbReference>
<dbReference type="InterPro" id="IPR008978">
    <property type="entry name" value="HSP20-like_chaperone"/>
</dbReference>
<dbReference type="PANTHER" id="PTHR45640:SF13">
    <property type="entry name" value="HEAT SHOCK PROTEIN 22-RELATED"/>
    <property type="match status" value="1"/>
</dbReference>
<gene>
    <name evidence="6" type="ORF">GPUH_LOCUS4079</name>
</gene>
<dbReference type="SUPFAM" id="SSF49764">
    <property type="entry name" value="HSP20-like chaperones"/>
    <property type="match status" value="1"/>
</dbReference>